<sequence length="283" mass="30425">MTAPFILSVSNRKGGSAKSTTVVNLAAEWAAGGRRVLVIDLDTQGHAGLGLGIEATKSMPGVHDVFRDRGADIAPVIVATAWPNLWCAPADPLYDGADARFDAVSLRRQLRRPEMAAYDVILLDTPPSLDLILTNAMAAADGVLIPFLAHALSAEGVKQLSRLFYKMVTTVNPDLKMMGLLPVMASPRIGHHRAVIADIGRQFGADRILRPIRTDIQLAAAFAARKPIRHFAPRCRGALDYFLLADELASSWCWPGKAGAAALHVARERRLGGQLPLKSASDL</sequence>
<dbReference type="InterPro" id="IPR027417">
    <property type="entry name" value="P-loop_NTPase"/>
</dbReference>
<reference evidence="3" key="1">
    <citation type="submission" date="2017-12" db="EMBL/GenBank/DDBJ databases">
        <title>Draft genome sequence of Telmatospirillum siberiense 26-4b1T, an acidotolerant peatland alphaproteobacterium potentially involved in sulfur cycling.</title>
        <authorList>
            <person name="Hausmann B."/>
            <person name="Pjevac P."/>
            <person name="Schreck K."/>
            <person name="Herbold C.W."/>
            <person name="Daims H."/>
            <person name="Wagner M."/>
            <person name="Pester M."/>
            <person name="Loy A."/>
        </authorList>
    </citation>
    <scope>NUCLEOTIDE SEQUENCE [LARGE SCALE GENOMIC DNA]</scope>
    <source>
        <strain evidence="3">26-4b1</strain>
    </source>
</reference>
<dbReference type="SUPFAM" id="SSF52540">
    <property type="entry name" value="P-loop containing nucleoside triphosphate hydrolases"/>
    <property type="match status" value="1"/>
</dbReference>
<dbReference type="InterPro" id="IPR025669">
    <property type="entry name" value="AAA_dom"/>
</dbReference>
<name>A0A2N3Q1T7_9PROT</name>
<gene>
    <name evidence="2" type="ORF">CWS72_01925</name>
</gene>
<dbReference type="Proteomes" id="UP000233293">
    <property type="component" value="Unassembled WGS sequence"/>
</dbReference>
<protein>
    <submittedName>
        <fullName evidence="2">ParA family protein</fullName>
    </submittedName>
</protein>
<evidence type="ECO:0000313" key="3">
    <source>
        <dbReference type="Proteomes" id="UP000233293"/>
    </source>
</evidence>
<dbReference type="EMBL" id="PIUM01000001">
    <property type="protein sequence ID" value="PKU26613.1"/>
    <property type="molecule type" value="Genomic_DNA"/>
</dbReference>
<dbReference type="PANTHER" id="PTHR13696:SF52">
    <property type="entry name" value="PARA FAMILY PROTEIN CT_582"/>
    <property type="match status" value="1"/>
</dbReference>
<dbReference type="CDD" id="cd02042">
    <property type="entry name" value="ParAB_family"/>
    <property type="match status" value="1"/>
</dbReference>
<accession>A0A2N3Q1T7</accession>
<dbReference type="PANTHER" id="PTHR13696">
    <property type="entry name" value="P-LOOP CONTAINING NUCLEOSIDE TRIPHOSPHATE HYDROLASE"/>
    <property type="match status" value="1"/>
</dbReference>
<feature type="domain" description="AAA" evidence="1">
    <location>
        <begin position="6"/>
        <end position="177"/>
    </location>
</feature>
<comment type="caution">
    <text evidence="2">The sequence shown here is derived from an EMBL/GenBank/DDBJ whole genome shotgun (WGS) entry which is preliminary data.</text>
</comment>
<organism evidence="2 3">
    <name type="scientific">Telmatospirillum siberiense</name>
    <dbReference type="NCBI Taxonomy" id="382514"/>
    <lineage>
        <taxon>Bacteria</taxon>
        <taxon>Pseudomonadati</taxon>
        <taxon>Pseudomonadota</taxon>
        <taxon>Alphaproteobacteria</taxon>
        <taxon>Rhodospirillales</taxon>
        <taxon>Rhodospirillaceae</taxon>
        <taxon>Telmatospirillum</taxon>
    </lineage>
</organism>
<dbReference type="OrthoDB" id="9777757at2"/>
<proteinExistence type="predicted"/>
<keyword evidence="3" id="KW-1185">Reference proteome</keyword>
<dbReference type="InterPro" id="IPR050678">
    <property type="entry name" value="DNA_Partitioning_ATPase"/>
</dbReference>
<evidence type="ECO:0000313" key="2">
    <source>
        <dbReference type="EMBL" id="PKU26613.1"/>
    </source>
</evidence>
<evidence type="ECO:0000259" key="1">
    <source>
        <dbReference type="Pfam" id="PF13614"/>
    </source>
</evidence>
<dbReference type="AlphaFoldDB" id="A0A2N3Q1T7"/>
<dbReference type="Gene3D" id="3.40.50.300">
    <property type="entry name" value="P-loop containing nucleotide triphosphate hydrolases"/>
    <property type="match status" value="1"/>
</dbReference>
<dbReference type="RefSeq" id="WP_101248844.1">
    <property type="nucleotide sequence ID" value="NZ_PIUM01000001.1"/>
</dbReference>
<dbReference type="Pfam" id="PF13614">
    <property type="entry name" value="AAA_31"/>
    <property type="match status" value="1"/>
</dbReference>